<keyword evidence="3" id="KW-1185">Reference proteome</keyword>
<name>A0AAF0ZLB3_SOLVR</name>
<keyword evidence="1" id="KW-1133">Transmembrane helix</keyword>
<evidence type="ECO:0000313" key="3">
    <source>
        <dbReference type="Proteomes" id="UP001234989"/>
    </source>
</evidence>
<protein>
    <submittedName>
        <fullName evidence="2">Uncharacterized protein</fullName>
    </submittedName>
</protein>
<dbReference type="Proteomes" id="UP001234989">
    <property type="component" value="Chromosome 8"/>
</dbReference>
<evidence type="ECO:0000256" key="1">
    <source>
        <dbReference type="SAM" id="Phobius"/>
    </source>
</evidence>
<evidence type="ECO:0000313" key="2">
    <source>
        <dbReference type="EMBL" id="WMV41868.1"/>
    </source>
</evidence>
<accession>A0AAF0ZLB3</accession>
<feature type="transmembrane region" description="Helical" evidence="1">
    <location>
        <begin position="108"/>
        <end position="130"/>
    </location>
</feature>
<keyword evidence="1" id="KW-0812">Transmembrane</keyword>
<sequence length="154" mass="17656">MVLFYRELILSLSPSSTASSSFKKQKISRTLPHEYDSMMGGDLHKRNVEKTVDKLATIISLFLASTRFYGKRLDLYSNKLPAYIDKSQSKLKVVFIKNVPQQDPSSKYVFLFYCVLFIISNSLFFLIFFFNVISAIVDCTHVASLNILAMKFLI</sequence>
<gene>
    <name evidence="2" type="ORF">MTR67_035253</name>
</gene>
<dbReference type="AlphaFoldDB" id="A0AAF0ZLB3"/>
<dbReference type="EMBL" id="CP133619">
    <property type="protein sequence ID" value="WMV41868.1"/>
    <property type="molecule type" value="Genomic_DNA"/>
</dbReference>
<proteinExistence type="predicted"/>
<organism evidence="2 3">
    <name type="scientific">Solanum verrucosum</name>
    <dbReference type="NCBI Taxonomy" id="315347"/>
    <lineage>
        <taxon>Eukaryota</taxon>
        <taxon>Viridiplantae</taxon>
        <taxon>Streptophyta</taxon>
        <taxon>Embryophyta</taxon>
        <taxon>Tracheophyta</taxon>
        <taxon>Spermatophyta</taxon>
        <taxon>Magnoliopsida</taxon>
        <taxon>eudicotyledons</taxon>
        <taxon>Gunneridae</taxon>
        <taxon>Pentapetalae</taxon>
        <taxon>asterids</taxon>
        <taxon>lamiids</taxon>
        <taxon>Solanales</taxon>
        <taxon>Solanaceae</taxon>
        <taxon>Solanoideae</taxon>
        <taxon>Solaneae</taxon>
        <taxon>Solanum</taxon>
    </lineage>
</organism>
<reference evidence="2" key="1">
    <citation type="submission" date="2023-08" db="EMBL/GenBank/DDBJ databases">
        <title>A de novo genome assembly of Solanum verrucosum Schlechtendal, a Mexican diploid species geographically isolated from the other diploid A-genome species in potato relatives.</title>
        <authorList>
            <person name="Hosaka K."/>
        </authorList>
    </citation>
    <scope>NUCLEOTIDE SEQUENCE</scope>
    <source>
        <tissue evidence="2">Young leaves</tissue>
    </source>
</reference>
<keyword evidence="1" id="KW-0472">Membrane</keyword>